<evidence type="ECO:0000256" key="1">
    <source>
        <dbReference type="SAM" id="Phobius"/>
    </source>
</evidence>
<dbReference type="OrthoDB" id="2220766at2"/>
<dbReference type="RefSeq" id="WP_093649913.1">
    <property type="nucleotide sequence ID" value="NZ_CTEN01000001.1"/>
</dbReference>
<keyword evidence="1" id="KW-1133">Transmembrane helix</keyword>
<organism evidence="2 3">
    <name type="scientific">Streptococcus varani</name>
    <dbReference type="NCBI Taxonomy" id="1608583"/>
    <lineage>
        <taxon>Bacteria</taxon>
        <taxon>Bacillati</taxon>
        <taxon>Bacillota</taxon>
        <taxon>Bacilli</taxon>
        <taxon>Lactobacillales</taxon>
        <taxon>Streptococcaceae</taxon>
        <taxon>Streptococcus</taxon>
    </lineage>
</organism>
<keyword evidence="1" id="KW-0812">Transmembrane</keyword>
<gene>
    <name evidence="2" type="ORF">BN1356_00585</name>
</gene>
<dbReference type="STRING" id="1608583.BN1356_00585"/>
<protein>
    <submittedName>
        <fullName evidence="2">Uncharacterized protein</fullName>
    </submittedName>
</protein>
<dbReference type="Proteomes" id="UP000198604">
    <property type="component" value="Unassembled WGS sequence"/>
</dbReference>
<evidence type="ECO:0000313" key="2">
    <source>
        <dbReference type="EMBL" id="CQR24224.1"/>
    </source>
</evidence>
<feature type="transmembrane region" description="Helical" evidence="1">
    <location>
        <begin position="29"/>
        <end position="50"/>
    </location>
</feature>
<proteinExistence type="predicted"/>
<accession>A0A0E4H3Y6</accession>
<keyword evidence="3" id="KW-1185">Reference proteome</keyword>
<reference evidence="3" key="1">
    <citation type="submission" date="2015-03" db="EMBL/GenBank/DDBJ databases">
        <authorList>
            <person name="Urmite Genomes"/>
        </authorList>
    </citation>
    <scope>NUCLEOTIDE SEQUENCE [LARGE SCALE GENOMIC DNA]</scope>
    <source>
        <strain evidence="3">FF10</strain>
    </source>
</reference>
<dbReference type="AlphaFoldDB" id="A0A0E4H3Y6"/>
<keyword evidence="1" id="KW-0472">Membrane</keyword>
<dbReference type="EMBL" id="CTEN01000001">
    <property type="protein sequence ID" value="CQR24224.1"/>
    <property type="molecule type" value="Genomic_DNA"/>
</dbReference>
<evidence type="ECO:0000313" key="3">
    <source>
        <dbReference type="Proteomes" id="UP000198604"/>
    </source>
</evidence>
<name>A0A0E4H3Y6_9STRE</name>
<sequence>MKNTEQLKNLAKELERDQMAREATNKRAIYVRFIFVALALLSLLVIFLGMQAYRNRDLTDPDLKAYTQSLLASEFDFSFRWTLDDIKGLTLDDSGNKGSELKTILSNYGKPSDVQVLPEYSKSDGFQIVYLSNKYDYSLPYQKLSLSFKKINGVFRLFSREAEGELTRDLFLAKWDTVFNWTKTDVESLKLSNPIVTDPEGTKYQDIVAKHGLPNKVDYTITDHMENIFVIYYQIGAKDWEKGDHVSLLFSGFEGGETYLVSGGALIGGEKIEK</sequence>